<dbReference type="InterPro" id="IPR042183">
    <property type="entry name" value="MmgE/PrpD_sf_1"/>
</dbReference>
<comment type="caution">
    <text evidence="1">The sequence shown here is derived from an EMBL/GenBank/DDBJ whole genome shotgun (WGS) entry which is preliminary data.</text>
</comment>
<name>A0ABW7A4D7_9HYPH</name>
<evidence type="ECO:0000313" key="2">
    <source>
        <dbReference type="Proteomes" id="UP001604002"/>
    </source>
</evidence>
<proteinExistence type="predicted"/>
<dbReference type="EMBL" id="JBAFVH010000018">
    <property type="protein sequence ID" value="MFG1374926.1"/>
    <property type="molecule type" value="Genomic_DNA"/>
</dbReference>
<dbReference type="Proteomes" id="UP001604002">
    <property type="component" value="Unassembled WGS sequence"/>
</dbReference>
<dbReference type="RefSeq" id="WP_393994489.1">
    <property type="nucleotide sequence ID" value="NZ_JBAFVH010000018.1"/>
</dbReference>
<dbReference type="InterPro" id="IPR036148">
    <property type="entry name" value="MmgE/PrpD_sf"/>
</dbReference>
<protein>
    <submittedName>
        <fullName evidence="1">Uncharacterized protein</fullName>
    </submittedName>
</protein>
<organism evidence="1 2">
    <name type="scientific">Xanthobacter oligotrophicus</name>
    <dbReference type="NCBI Taxonomy" id="2607286"/>
    <lineage>
        <taxon>Bacteria</taxon>
        <taxon>Pseudomonadati</taxon>
        <taxon>Pseudomonadota</taxon>
        <taxon>Alphaproteobacteria</taxon>
        <taxon>Hyphomicrobiales</taxon>
        <taxon>Xanthobacteraceae</taxon>
        <taxon>Xanthobacter</taxon>
    </lineage>
</organism>
<accession>A0ABW7A4D7</accession>
<sequence>MDAIRHFSGHVLAVRLADIPAPVIEAAKTFLLDSVGVGIAGSAVQWAQELASCAVR</sequence>
<dbReference type="Gene3D" id="1.10.4100.10">
    <property type="entry name" value="2-methylcitrate dehydratase PrpD"/>
    <property type="match status" value="1"/>
</dbReference>
<keyword evidence="2" id="KW-1185">Reference proteome</keyword>
<evidence type="ECO:0000313" key="1">
    <source>
        <dbReference type="EMBL" id="MFG1374926.1"/>
    </source>
</evidence>
<gene>
    <name evidence="1" type="ORF">V5F32_22330</name>
</gene>
<dbReference type="SUPFAM" id="SSF103378">
    <property type="entry name" value="2-methylcitrate dehydratase PrpD"/>
    <property type="match status" value="1"/>
</dbReference>
<reference evidence="1 2" key="1">
    <citation type="submission" date="2024-02" db="EMBL/GenBank/DDBJ databases">
        <title>Expansion and revision of Xanthobacter and proposal of Roseixanthobacter gen. nov.</title>
        <authorList>
            <person name="Soltysiak M.P.M."/>
            <person name="Jalihal A."/>
            <person name="Ory A."/>
            <person name="Chrisophersen C."/>
            <person name="Lee A.D."/>
            <person name="Boulton J."/>
            <person name="Springer M."/>
        </authorList>
    </citation>
    <scope>NUCLEOTIDE SEQUENCE [LARGE SCALE GENOMIC DNA]</scope>
    <source>
        <strain evidence="1 2">23A</strain>
    </source>
</reference>